<dbReference type="RefSeq" id="WP_126048625.1">
    <property type="nucleotide sequence ID" value="NZ_QYTV02000002.1"/>
</dbReference>
<comment type="caution">
    <text evidence="3">The sequence shown here is derived from an EMBL/GenBank/DDBJ whole genome shotgun (WGS) entry which is preliminary data.</text>
</comment>
<dbReference type="AlphaFoldDB" id="A0A429Y4F2"/>
<keyword evidence="1" id="KW-0472">Membrane</keyword>
<feature type="transmembrane region" description="Helical" evidence="1">
    <location>
        <begin position="120"/>
        <end position="139"/>
    </location>
</feature>
<feature type="transmembrane region" description="Helical" evidence="1">
    <location>
        <begin position="79"/>
        <end position="108"/>
    </location>
</feature>
<sequence length="155" mass="17574">MISKKSRVDLITSLTLLAISFITLWKTSGLSEMSSVFPRTIGILLLLLSLIYLIVTLVKKTSESYFKSTNRRKVILISLGMAGYVVFISLIGFLLASIVYLSSVMWLLQKEETTQRGLSILLKSVLFSILFSTAFYLLFRYVFIVPLPEGLFTWK</sequence>
<protein>
    <submittedName>
        <fullName evidence="3">Tripartite tricarboxylate transporter TctB family protein</fullName>
    </submittedName>
</protein>
<proteinExistence type="predicted"/>
<evidence type="ECO:0000313" key="4">
    <source>
        <dbReference type="Proteomes" id="UP000287156"/>
    </source>
</evidence>
<dbReference type="InterPro" id="IPR009936">
    <property type="entry name" value="DUF1468"/>
</dbReference>
<feature type="domain" description="DUF1468" evidence="2">
    <location>
        <begin position="11"/>
        <end position="148"/>
    </location>
</feature>
<gene>
    <name evidence="3" type="ORF">D4T97_005770</name>
</gene>
<keyword evidence="1" id="KW-0812">Transmembrane</keyword>
<dbReference type="Pfam" id="PF07331">
    <property type="entry name" value="TctB"/>
    <property type="match status" value="1"/>
</dbReference>
<reference evidence="3" key="1">
    <citation type="submission" date="2018-12" db="EMBL/GenBank/DDBJ databases">
        <authorList>
            <person name="Sun L."/>
            <person name="Chen Z."/>
        </authorList>
    </citation>
    <scope>NUCLEOTIDE SEQUENCE [LARGE SCALE GENOMIC DNA]</scope>
    <source>
        <strain evidence="3">3-2-2</strain>
    </source>
</reference>
<keyword evidence="4" id="KW-1185">Reference proteome</keyword>
<name>A0A429Y4F2_9BACI</name>
<dbReference type="EMBL" id="QYTV02000002">
    <property type="protein sequence ID" value="RST76280.1"/>
    <property type="molecule type" value="Genomic_DNA"/>
</dbReference>
<evidence type="ECO:0000259" key="2">
    <source>
        <dbReference type="Pfam" id="PF07331"/>
    </source>
</evidence>
<evidence type="ECO:0000256" key="1">
    <source>
        <dbReference type="SAM" id="Phobius"/>
    </source>
</evidence>
<dbReference type="Proteomes" id="UP000287156">
    <property type="component" value="Unassembled WGS sequence"/>
</dbReference>
<evidence type="ECO:0000313" key="3">
    <source>
        <dbReference type="EMBL" id="RST76280.1"/>
    </source>
</evidence>
<feature type="transmembrane region" description="Helical" evidence="1">
    <location>
        <begin position="37"/>
        <end position="58"/>
    </location>
</feature>
<dbReference type="OrthoDB" id="2893630at2"/>
<feature type="transmembrane region" description="Helical" evidence="1">
    <location>
        <begin position="7"/>
        <end position="25"/>
    </location>
</feature>
<organism evidence="3 4">
    <name type="scientific">Siminovitchia acidinfaciens</name>
    <dbReference type="NCBI Taxonomy" id="2321395"/>
    <lineage>
        <taxon>Bacteria</taxon>
        <taxon>Bacillati</taxon>
        <taxon>Bacillota</taxon>
        <taxon>Bacilli</taxon>
        <taxon>Bacillales</taxon>
        <taxon>Bacillaceae</taxon>
        <taxon>Siminovitchia</taxon>
    </lineage>
</organism>
<keyword evidence="1" id="KW-1133">Transmembrane helix</keyword>
<accession>A0A429Y4F2</accession>